<evidence type="ECO:0000256" key="12">
    <source>
        <dbReference type="SAM" id="Phobius"/>
    </source>
</evidence>
<evidence type="ECO:0000256" key="10">
    <source>
        <dbReference type="ARBA" id="ARBA00042775"/>
    </source>
</evidence>
<sequence>MLQNIRDKSHGIVVKIIVGFIVVTFALFGVDALVTGFNSSDTVAEVNGTEITRTDLLQAAETQRRQLISMMGNNINPALLEDTLLQRRALDELIQRAVLTNNAESLNLGVSDAQVDQYLLQAGEFQTDGRFDQNKYVNFVRSLGYTPLSFKERIKTDVLLQQARSAIVASEFVVPHQVDMIKTLQNQTRTFDYVEFDLASETEQMDVTDAEIETYFSAHPEEFKQEEQVSLDYVLIKSTDLRDRIDVTDAELKAAYDSEVALERSEERQVSHILLELGDDRTEDQANALVTEIQQQIASGKSFASLAETYSDDLGSKSSGGNLGYIEKGIMGDDFDDAVFNMALGEVKSVQTDFGLHLVQLNDIATVDVASFDEMKLQLEEQIVSRKIEDALLDEHENIADLAYASDRLEPLAKEYGVEIETTALFGRSGGNDELTVNPQIVAAAYSAQVLEDGQNSNLIEINDNEVIVVRVKDHNPESLQSLDDAREQVASVLIEEKAVASLKAKADLAFSDLDNQDWKTVTAAARGESAISELAFTLPHPVDAPVTEVKPLSNGNLVLMRLTAVESQDVEGDDEQVSLYERYLNQTNSTLSTQAQQSLLSNAATIER</sequence>
<keyword evidence="11" id="KW-0697">Rotamase</keyword>
<gene>
    <name evidence="14" type="ORF">O1D97_14630</name>
</gene>
<evidence type="ECO:0000256" key="5">
    <source>
        <dbReference type="ARBA" id="ARBA00022989"/>
    </source>
</evidence>
<evidence type="ECO:0000256" key="8">
    <source>
        <dbReference type="ARBA" id="ARBA00038408"/>
    </source>
</evidence>
<dbReference type="PROSITE" id="PS01096">
    <property type="entry name" value="PPIC_PPIASE_1"/>
    <property type="match status" value="1"/>
</dbReference>
<evidence type="ECO:0000256" key="1">
    <source>
        <dbReference type="ARBA" id="ARBA00004382"/>
    </source>
</evidence>
<dbReference type="Pfam" id="PF13624">
    <property type="entry name" value="SurA_N_3"/>
    <property type="match status" value="1"/>
</dbReference>
<keyword evidence="3" id="KW-0997">Cell inner membrane</keyword>
<dbReference type="Gene3D" id="3.10.50.40">
    <property type="match status" value="1"/>
</dbReference>
<evidence type="ECO:0000256" key="2">
    <source>
        <dbReference type="ARBA" id="ARBA00022475"/>
    </source>
</evidence>
<organism evidence="14 15">
    <name type="scientific">Marinomonas phaeophyticola</name>
    <dbReference type="NCBI Taxonomy" id="3004091"/>
    <lineage>
        <taxon>Bacteria</taxon>
        <taxon>Pseudomonadati</taxon>
        <taxon>Pseudomonadota</taxon>
        <taxon>Gammaproteobacteria</taxon>
        <taxon>Oceanospirillales</taxon>
        <taxon>Oceanospirillaceae</taxon>
        <taxon>Marinomonas</taxon>
    </lineage>
</organism>
<evidence type="ECO:0000256" key="4">
    <source>
        <dbReference type="ARBA" id="ARBA00022692"/>
    </source>
</evidence>
<feature type="domain" description="PpiC" evidence="13">
    <location>
        <begin position="265"/>
        <end position="363"/>
    </location>
</feature>
<keyword evidence="15" id="KW-1185">Reference proteome</keyword>
<keyword evidence="6 12" id="KW-0472">Membrane</keyword>
<keyword evidence="5 12" id="KW-1133">Transmembrane helix</keyword>
<dbReference type="InterPro" id="IPR023058">
    <property type="entry name" value="PPIase_PpiC_CS"/>
</dbReference>
<keyword evidence="4 12" id="KW-0812">Transmembrane</keyword>
<name>A0ABT4JWS8_9GAMM</name>
<comment type="subcellular location">
    <subcellularLocation>
        <location evidence="1">Cell inner membrane</location>
        <topology evidence="1">Single-pass type II membrane protein</topology>
        <orientation evidence="1">Periplasmic side</orientation>
    </subcellularLocation>
</comment>
<dbReference type="InterPro" id="IPR046357">
    <property type="entry name" value="PPIase_dom_sf"/>
</dbReference>
<dbReference type="SUPFAM" id="SSF109998">
    <property type="entry name" value="Triger factor/SurA peptide-binding domain-like"/>
    <property type="match status" value="1"/>
</dbReference>
<evidence type="ECO:0000259" key="13">
    <source>
        <dbReference type="PROSITE" id="PS50198"/>
    </source>
</evidence>
<dbReference type="Pfam" id="PF13616">
    <property type="entry name" value="Rotamase_3"/>
    <property type="match status" value="1"/>
</dbReference>
<evidence type="ECO:0000256" key="6">
    <source>
        <dbReference type="ARBA" id="ARBA00023136"/>
    </source>
</evidence>
<reference evidence="14" key="1">
    <citation type="submission" date="2022-12" db="EMBL/GenBank/DDBJ databases">
        <title>Marinomonas 15G1-11 sp. nov, isolated from marine algae.</title>
        <authorList>
            <person name="Butt M."/>
            <person name="Choi D.G."/>
            <person name="Kim J.M."/>
            <person name="Lee J.K."/>
            <person name="Baek J.H."/>
            <person name="Jeon C.O."/>
        </authorList>
    </citation>
    <scope>NUCLEOTIDE SEQUENCE</scope>
    <source>
        <strain evidence="14">15G1-11</strain>
    </source>
</reference>
<dbReference type="PANTHER" id="PTHR47529">
    <property type="entry name" value="PEPTIDYL-PROLYL CIS-TRANS ISOMERASE D"/>
    <property type="match status" value="1"/>
</dbReference>
<keyword evidence="2" id="KW-1003">Cell membrane</keyword>
<dbReference type="PROSITE" id="PS50198">
    <property type="entry name" value="PPIC_PPIASE_2"/>
    <property type="match status" value="1"/>
</dbReference>
<evidence type="ECO:0000256" key="11">
    <source>
        <dbReference type="PROSITE-ProRule" id="PRU00278"/>
    </source>
</evidence>
<dbReference type="Proteomes" id="UP001149719">
    <property type="component" value="Unassembled WGS sequence"/>
</dbReference>
<dbReference type="RefSeq" id="WP_269126750.1">
    <property type="nucleotide sequence ID" value="NZ_JAPUBN010000019.1"/>
</dbReference>
<keyword evidence="11" id="KW-0413">Isomerase</keyword>
<feature type="transmembrane region" description="Helical" evidence="12">
    <location>
        <begin position="12"/>
        <end position="30"/>
    </location>
</feature>
<accession>A0ABT4JWS8</accession>
<dbReference type="EMBL" id="JAPUBN010000019">
    <property type="protein sequence ID" value="MCZ2722810.1"/>
    <property type="molecule type" value="Genomic_DNA"/>
</dbReference>
<dbReference type="SUPFAM" id="SSF54534">
    <property type="entry name" value="FKBP-like"/>
    <property type="match status" value="1"/>
</dbReference>
<dbReference type="PANTHER" id="PTHR47529:SF1">
    <property type="entry name" value="PERIPLASMIC CHAPERONE PPID"/>
    <property type="match status" value="1"/>
</dbReference>
<dbReference type="InterPro" id="IPR052029">
    <property type="entry name" value="PpiD_chaperone"/>
</dbReference>
<evidence type="ECO:0000256" key="9">
    <source>
        <dbReference type="ARBA" id="ARBA00040743"/>
    </source>
</evidence>
<evidence type="ECO:0000256" key="3">
    <source>
        <dbReference type="ARBA" id="ARBA00022519"/>
    </source>
</evidence>
<evidence type="ECO:0000313" key="15">
    <source>
        <dbReference type="Proteomes" id="UP001149719"/>
    </source>
</evidence>
<keyword evidence="7" id="KW-0143">Chaperone</keyword>
<protein>
    <recommendedName>
        <fullName evidence="9">Periplasmic chaperone PpiD</fullName>
    </recommendedName>
    <alternativeName>
        <fullName evidence="10">Periplasmic folding chaperone</fullName>
    </alternativeName>
</protein>
<comment type="similarity">
    <text evidence="8">Belongs to the PpiD chaperone family.</text>
</comment>
<evidence type="ECO:0000256" key="7">
    <source>
        <dbReference type="ARBA" id="ARBA00023186"/>
    </source>
</evidence>
<dbReference type="InterPro" id="IPR027304">
    <property type="entry name" value="Trigger_fact/SurA_dom_sf"/>
</dbReference>
<proteinExistence type="inferred from homology"/>
<comment type="caution">
    <text evidence="14">The sequence shown here is derived from an EMBL/GenBank/DDBJ whole genome shotgun (WGS) entry which is preliminary data.</text>
</comment>
<dbReference type="Gene3D" id="1.10.4030.10">
    <property type="entry name" value="Porin chaperone SurA, peptide-binding domain"/>
    <property type="match status" value="1"/>
</dbReference>
<evidence type="ECO:0000313" key="14">
    <source>
        <dbReference type="EMBL" id="MCZ2722810.1"/>
    </source>
</evidence>
<dbReference type="InterPro" id="IPR000297">
    <property type="entry name" value="PPIase_PpiC"/>
</dbReference>